<evidence type="ECO:0000313" key="1">
    <source>
        <dbReference type="EMBL" id="RJT33641.1"/>
    </source>
</evidence>
<sequence>MLLALDDARSTAVLAGKGADAEIFGVIDLTSKKETRIGGISLGCAIQFVANASVLGYDVRSAMVLYGEPGTPSLRVWDCEHLWTQYGGALLQPSEPGKGLGQA</sequence>
<name>A0A6M7TEN5_9HYPH</name>
<gene>
    <name evidence="1" type="ORF">D3242_13855</name>
</gene>
<dbReference type="EMBL" id="QZXA01000005">
    <property type="protein sequence ID" value="RJT33641.1"/>
    <property type="molecule type" value="Genomic_DNA"/>
</dbReference>
<organism evidence="1 2">
    <name type="scientific">Mesorhizobium jarvisii</name>
    <dbReference type="NCBI Taxonomy" id="1777867"/>
    <lineage>
        <taxon>Bacteria</taxon>
        <taxon>Pseudomonadati</taxon>
        <taxon>Pseudomonadota</taxon>
        <taxon>Alphaproteobacteria</taxon>
        <taxon>Hyphomicrobiales</taxon>
        <taxon>Phyllobacteriaceae</taxon>
        <taxon>Mesorhizobium</taxon>
    </lineage>
</organism>
<reference evidence="1 2" key="1">
    <citation type="submission" date="2018-09" db="EMBL/GenBank/DDBJ databases">
        <title>Mesorhizobium carmichaelinearum sp. nov. isolated from Carmichaelinea spp. root nodules in New Zealand.</title>
        <authorList>
            <person name="De Meyer S.E."/>
        </authorList>
    </citation>
    <scope>NUCLEOTIDE SEQUENCE [LARGE SCALE GENOMIC DNA]</scope>
    <source>
        <strain evidence="1 2">LMG 28313</strain>
    </source>
</reference>
<accession>A0A6M7TEN5</accession>
<protein>
    <submittedName>
        <fullName evidence="1">Uncharacterized protein</fullName>
    </submittedName>
</protein>
<evidence type="ECO:0000313" key="2">
    <source>
        <dbReference type="Proteomes" id="UP000275530"/>
    </source>
</evidence>
<comment type="caution">
    <text evidence="1">The sequence shown here is derived from an EMBL/GenBank/DDBJ whole genome shotgun (WGS) entry which is preliminary data.</text>
</comment>
<dbReference type="Proteomes" id="UP000275530">
    <property type="component" value="Unassembled WGS sequence"/>
</dbReference>
<proteinExistence type="predicted"/>
<dbReference type="AlphaFoldDB" id="A0A6M7TEN5"/>
<keyword evidence="2" id="KW-1185">Reference proteome</keyword>